<dbReference type="Proteomes" id="UP000095280">
    <property type="component" value="Unplaced"/>
</dbReference>
<evidence type="ECO:0000313" key="5">
    <source>
        <dbReference type="Proteomes" id="UP000095280"/>
    </source>
</evidence>
<accession>A0A1I8FEY8</accession>
<name>A0A1I8FEY8_9PLAT</name>
<feature type="compositionally biased region" description="Acidic residues" evidence="4">
    <location>
        <begin position="31"/>
        <end position="46"/>
    </location>
</feature>
<dbReference type="GO" id="GO:0005737">
    <property type="term" value="C:cytoplasm"/>
    <property type="evidence" value="ECO:0007669"/>
    <property type="project" value="TreeGrafter"/>
</dbReference>
<keyword evidence="2" id="KW-0677">Repeat</keyword>
<sequence>TPKLACSSSRSRGHFARRNFVRHCQRFADINSEEELDDDVDIDDPEVAGGSRRGRGKQRFATRRQASLSAEDGAAGQSLQPPEDEEAAEKSCRRALGQPAEEPPTADSAQQRRRPGGRRDLRGRRSDTWQQAARSRASAARHGGRFLTGGQRRQADQAPAPPDKTCNSSRTTQEDLFSSRGAIKVRESPGHVGPAATAASSPVDVLVVVKTPTQLQHQRRQRRRSSGGIQVRENDKYIIIGPQRDSSTVDLEEIRETTLPHPGRVFEVFSQRHRCYDLIPTSSKLLVFDHNLNVKKAFFRLGLQRPACRPSLGLDGLDGPTICWHADFDQRLISILHRFYPIGPGAHGGAGVAHKISTWRAQLQDRLRPFMWISPEASLLDAIRLFAACEGAQTPVVEPHTGNALFILTHKAHIEVHLPEYATSCHAGVARPVTPTAGHRHLLRGSSQCPNPPLVKVAESVCFSIASAHCRCWVWTAS</sequence>
<dbReference type="GO" id="GO:0005634">
    <property type="term" value="C:nucleus"/>
    <property type="evidence" value="ECO:0007669"/>
    <property type="project" value="TreeGrafter"/>
</dbReference>
<dbReference type="GO" id="GO:0031588">
    <property type="term" value="C:nucleotide-activated protein kinase complex"/>
    <property type="evidence" value="ECO:0007669"/>
    <property type="project" value="TreeGrafter"/>
</dbReference>
<dbReference type="GO" id="GO:0016208">
    <property type="term" value="F:AMP binding"/>
    <property type="evidence" value="ECO:0007669"/>
    <property type="project" value="TreeGrafter"/>
</dbReference>
<keyword evidence="3" id="KW-0129">CBS domain</keyword>
<dbReference type="PANTHER" id="PTHR13780:SF35">
    <property type="entry name" value="LD22662P"/>
    <property type="match status" value="1"/>
</dbReference>
<evidence type="ECO:0000256" key="4">
    <source>
        <dbReference type="SAM" id="MobiDB-lite"/>
    </source>
</evidence>
<keyword evidence="5" id="KW-1185">Reference proteome</keyword>
<feature type="region of interest" description="Disordered" evidence="4">
    <location>
        <begin position="30"/>
        <end position="176"/>
    </location>
</feature>
<feature type="compositionally biased region" description="Low complexity" evidence="4">
    <location>
        <begin position="132"/>
        <end position="141"/>
    </location>
</feature>
<evidence type="ECO:0000256" key="1">
    <source>
        <dbReference type="ARBA" id="ARBA00006750"/>
    </source>
</evidence>
<feature type="compositionally biased region" description="Basic and acidic residues" evidence="4">
    <location>
        <begin position="117"/>
        <end position="127"/>
    </location>
</feature>
<evidence type="ECO:0000256" key="3">
    <source>
        <dbReference type="ARBA" id="ARBA00023122"/>
    </source>
</evidence>
<comment type="similarity">
    <text evidence="1">Belongs to the 5'-AMP-activated protein kinase gamma subunit family.</text>
</comment>
<evidence type="ECO:0000256" key="2">
    <source>
        <dbReference type="ARBA" id="ARBA00022737"/>
    </source>
</evidence>
<protein>
    <submittedName>
        <fullName evidence="6">LNS2 domain-containing protein</fullName>
    </submittedName>
</protein>
<dbReference type="Gene3D" id="3.10.580.10">
    <property type="entry name" value="CBS-domain"/>
    <property type="match status" value="2"/>
</dbReference>
<dbReference type="InterPro" id="IPR050511">
    <property type="entry name" value="AMPK_gamma/SDS23_families"/>
</dbReference>
<dbReference type="GO" id="GO:0019887">
    <property type="term" value="F:protein kinase regulator activity"/>
    <property type="evidence" value="ECO:0007669"/>
    <property type="project" value="TreeGrafter"/>
</dbReference>
<reference evidence="6" key="1">
    <citation type="submission" date="2016-11" db="UniProtKB">
        <authorList>
            <consortium name="WormBaseParasite"/>
        </authorList>
    </citation>
    <scope>IDENTIFICATION</scope>
</reference>
<dbReference type="PANTHER" id="PTHR13780">
    <property type="entry name" value="AMP-ACTIVATED PROTEIN KINASE, GAMMA REGULATORY SUBUNIT"/>
    <property type="match status" value="1"/>
</dbReference>
<feature type="compositionally biased region" description="Polar residues" evidence="4">
    <location>
        <begin position="165"/>
        <end position="176"/>
    </location>
</feature>
<organism evidence="5 6">
    <name type="scientific">Macrostomum lignano</name>
    <dbReference type="NCBI Taxonomy" id="282301"/>
    <lineage>
        <taxon>Eukaryota</taxon>
        <taxon>Metazoa</taxon>
        <taxon>Spiralia</taxon>
        <taxon>Lophotrochozoa</taxon>
        <taxon>Platyhelminthes</taxon>
        <taxon>Rhabditophora</taxon>
        <taxon>Macrostomorpha</taxon>
        <taxon>Macrostomida</taxon>
        <taxon>Macrostomidae</taxon>
        <taxon>Macrostomum</taxon>
    </lineage>
</organism>
<feature type="compositionally biased region" description="Basic residues" evidence="4">
    <location>
        <begin position="52"/>
        <end position="62"/>
    </location>
</feature>
<proteinExistence type="inferred from homology"/>
<dbReference type="WBParaSite" id="maker-unitig_31289-snap-gene-0.2-mRNA-1">
    <property type="protein sequence ID" value="maker-unitig_31289-snap-gene-0.2-mRNA-1"/>
    <property type="gene ID" value="maker-unitig_31289-snap-gene-0.2"/>
</dbReference>
<evidence type="ECO:0000313" key="6">
    <source>
        <dbReference type="WBParaSite" id="maker-unitig_31289-snap-gene-0.2-mRNA-1"/>
    </source>
</evidence>
<dbReference type="AlphaFoldDB" id="A0A1I8FEY8"/>
<dbReference type="GO" id="GO:0019901">
    <property type="term" value="F:protein kinase binding"/>
    <property type="evidence" value="ECO:0007669"/>
    <property type="project" value="TreeGrafter"/>
</dbReference>
<dbReference type="InterPro" id="IPR046342">
    <property type="entry name" value="CBS_dom_sf"/>
</dbReference>